<dbReference type="Proteomes" id="UP000032141">
    <property type="component" value="Chromosome C6"/>
</dbReference>
<proteinExistence type="predicted"/>
<dbReference type="Gene3D" id="3.30.70.420">
    <property type="entry name" value="Hydroxymethylglutaryl-CoA reductase, class I/II, NAD/NADP-binding domain"/>
    <property type="match status" value="1"/>
</dbReference>
<protein>
    <submittedName>
        <fullName evidence="4">Uncharacterized protein</fullName>
    </submittedName>
</protein>
<dbReference type="GO" id="GO:0008299">
    <property type="term" value="P:isoprenoid biosynthetic process"/>
    <property type="evidence" value="ECO:0007669"/>
    <property type="project" value="UniProtKB-KW"/>
</dbReference>
<dbReference type="UniPathway" id="UPA00058">
    <property type="reaction ID" value="UER00103"/>
</dbReference>
<keyword evidence="5" id="KW-1185">Reference proteome</keyword>
<dbReference type="GO" id="GO:0004420">
    <property type="term" value="F:hydroxymethylglutaryl-CoA reductase (NADPH) activity"/>
    <property type="evidence" value="ECO:0007669"/>
    <property type="project" value="InterPro"/>
</dbReference>
<dbReference type="Gramene" id="Bo6g077580.1">
    <property type="protein sequence ID" value="Bo6g077580.1"/>
    <property type="gene ID" value="Bo6g077580"/>
</dbReference>
<dbReference type="AlphaFoldDB" id="A0A0D3CV41"/>
<dbReference type="STRING" id="109376.A0A0D3CV41"/>
<dbReference type="HOGENOM" id="CLU_1356360_0_0_1"/>
<reference evidence="4 5" key="1">
    <citation type="journal article" date="2014" name="Genome Biol.">
        <title>Transcriptome and methylome profiling reveals relics of genome dominance in the mesopolyploid Brassica oleracea.</title>
        <authorList>
            <person name="Parkin I.A."/>
            <person name="Koh C."/>
            <person name="Tang H."/>
            <person name="Robinson S.J."/>
            <person name="Kagale S."/>
            <person name="Clarke W.E."/>
            <person name="Town C.D."/>
            <person name="Nixon J."/>
            <person name="Krishnakumar V."/>
            <person name="Bidwell S.L."/>
            <person name="Denoeud F."/>
            <person name="Belcram H."/>
            <person name="Links M.G."/>
            <person name="Just J."/>
            <person name="Clarke C."/>
            <person name="Bender T."/>
            <person name="Huebert T."/>
            <person name="Mason A.S."/>
            <person name="Pires J.C."/>
            <person name="Barker G."/>
            <person name="Moore J."/>
            <person name="Walley P.G."/>
            <person name="Manoli S."/>
            <person name="Batley J."/>
            <person name="Edwards D."/>
            <person name="Nelson M.N."/>
            <person name="Wang X."/>
            <person name="Paterson A.H."/>
            <person name="King G."/>
            <person name="Bancroft I."/>
            <person name="Chalhoub B."/>
            <person name="Sharpe A.G."/>
        </authorList>
    </citation>
    <scope>NUCLEOTIDE SEQUENCE</scope>
    <source>
        <strain evidence="4 5">cv. TO1000</strain>
    </source>
</reference>
<feature type="region of interest" description="Disordered" evidence="3">
    <location>
        <begin position="173"/>
        <end position="202"/>
    </location>
</feature>
<dbReference type="GO" id="GO:0015936">
    <property type="term" value="P:coenzyme A metabolic process"/>
    <property type="evidence" value="ECO:0007669"/>
    <property type="project" value="InterPro"/>
</dbReference>
<evidence type="ECO:0000256" key="3">
    <source>
        <dbReference type="SAM" id="MobiDB-lite"/>
    </source>
</evidence>
<organism evidence="4 5">
    <name type="scientific">Brassica oleracea var. oleracea</name>
    <dbReference type="NCBI Taxonomy" id="109376"/>
    <lineage>
        <taxon>Eukaryota</taxon>
        <taxon>Viridiplantae</taxon>
        <taxon>Streptophyta</taxon>
        <taxon>Embryophyta</taxon>
        <taxon>Tracheophyta</taxon>
        <taxon>Spermatophyta</taxon>
        <taxon>Magnoliopsida</taxon>
        <taxon>eudicotyledons</taxon>
        <taxon>Gunneridae</taxon>
        <taxon>Pentapetalae</taxon>
        <taxon>rosids</taxon>
        <taxon>malvids</taxon>
        <taxon>Brassicales</taxon>
        <taxon>Brassicaceae</taxon>
        <taxon>Brassiceae</taxon>
        <taxon>Brassica</taxon>
    </lineage>
</organism>
<reference evidence="4" key="2">
    <citation type="submission" date="2015-03" db="UniProtKB">
        <authorList>
            <consortium name="EnsemblPlants"/>
        </authorList>
    </citation>
    <scope>IDENTIFICATION</scope>
</reference>
<accession>A0A0D3CV41</accession>
<evidence type="ECO:0000313" key="5">
    <source>
        <dbReference type="Proteomes" id="UP000032141"/>
    </source>
</evidence>
<evidence type="ECO:0000313" key="4">
    <source>
        <dbReference type="EnsemblPlants" id="Bo6g077580.1"/>
    </source>
</evidence>
<sequence length="202" mass="21919">MLKTLMGVNKIQKKSTTTHAPAAESSIFISEEPKETNGLTCFEPEHPSSFVLFSQDFEEEPFDYSHQGPLIGTRRPMDDDIGPIFDEEDEPGPTFEAEAPSVTSIIMENQLCFDPGTTPTPLSTNIQEHLGMDMVTKGAHNVIEFLSDDSPDMDVIGISDNFFSDINKPAAEHSENILPSSEGDVGLAASSAPSVLGDKVDE</sequence>
<evidence type="ECO:0000256" key="1">
    <source>
        <dbReference type="ARBA" id="ARBA00005084"/>
    </source>
</evidence>
<dbReference type="EnsemblPlants" id="Bo6g077580.1">
    <property type="protein sequence ID" value="Bo6g077580.1"/>
    <property type="gene ID" value="Bo6g077580"/>
</dbReference>
<name>A0A0D3CV41_BRAOL</name>
<dbReference type="eggNOG" id="KOG2480">
    <property type="taxonomic scope" value="Eukaryota"/>
</dbReference>
<dbReference type="SUPFAM" id="SSF55035">
    <property type="entry name" value="NAD-binding domain of HMG-CoA reductase"/>
    <property type="match status" value="1"/>
</dbReference>
<keyword evidence="2" id="KW-0414">Isoprene biosynthesis</keyword>
<dbReference type="InterPro" id="IPR002202">
    <property type="entry name" value="HMG_CoA_Rdtase"/>
</dbReference>
<dbReference type="PROSITE" id="PS50065">
    <property type="entry name" value="HMG_COA_REDUCTASE_4"/>
    <property type="match status" value="1"/>
</dbReference>
<feature type="region of interest" description="Disordered" evidence="3">
    <location>
        <begin position="1"/>
        <end position="25"/>
    </location>
</feature>
<comment type="pathway">
    <text evidence="1">Metabolic intermediate biosynthesis; (R)-mevalonate biosynthesis; (R)-mevalonate from acetyl-CoA: step 3/3.</text>
</comment>
<dbReference type="InterPro" id="IPR009023">
    <property type="entry name" value="HMG_CoA_Rdtase_NAD(P)-bd_sf"/>
</dbReference>
<evidence type="ECO:0000256" key="2">
    <source>
        <dbReference type="ARBA" id="ARBA00023229"/>
    </source>
</evidence>